<dbReference type="Gramene" id="KRH39601">
    <property type="protein sequence ID" value="KRH39601"/>
    <property type="gene ID" value="GLYMA_09G208600"/>
</dbReference>
<dbReference type="EMBL" id="CM000842">
    <property type="protein sequence ID" value="KRH39601.1"/>
    <property type="molecule type" value="Genomic_DNA"/>
</dbReference>
<gene>
    <name evidence="2" type="primary">LOC102663637</name>
    <name evidence="1" type="ORF">GLYMA_09G208600</name>
</gene>
<reference evidence="2" key="2">
    <citation type="submission" date="2018-02" db="UniProtKB">
        <authorList>
            <consortium name="EnsemblPlants"/>
        </authorList>
    </citation>
    <scope>IDENTIFICATION</scope>
    <source>
        <strain evidence="2">Williams 82</strain>
    </source>
</reference>
<dbReference type="EnsemblPlants" id="KRH39601">
    <property type="protein sequence ID" value="KRH39601"/>
    <property type="gene ID" value="GLYMA_09G208600"/>
</dbReference>
<keyword evidence="3" id="KW-1185">Reference proteome</keyword>
<evidence type="ECO:0000313" key="2">
    <source>
        <dbReference type="EnsemblPlants" id="KRH39601"/>
    </source>
</evidence>
<reference evidence="1 2" key="1">
    <citation type="journal article" date="2010" name="Nature">
        <title>Genome sequence of the palaeopolyploid soybean.</title>
        <authorList>
            <person name="Schmutz J."/>
            <person name="Cannon S.B."/>
            <person name="Schlueter J."/>
            <person name="Ma J."/>
            <person name="Mitros T."/>
            <person name="Nelson W."/>
            <person name="Hyten D.L."/>
            <person name="Song Q."/>
            <person name="Thelen J.J."/>
            <person name="Cheng J."/>
            <person name="Xu D."/>
            <person name="Hellsten U."/>
            <person name="May G.D."/>
            <person name="Yu Y."/>
            <person name="Sakurai T."/>
            <person name="Umezawa T."/>
            <person name="Bhattacharyya M.K."/>
            <person name="Sandhu D."/>
            <person name="Valliyodan B."/>
            <person name="Lindquist E."/>
            <person name="Peto M."/>
            <person name="Grant D."/>
            <person name="Shu S."/>
            <person name="Goodstein D."/>
            <person name="Barry K."/>
            <person name="Futrell-Griggs M."/>
            <person name="Abernathy B."/>
            <person name="Du J."/>
            <person name="Tian Z."/>
            <person name="Zhu L."/>
            <person name="Gill N."/>
            <person name="Joshi T."/>
            <person name="Libault M."/>
            <person name="Sethuraman A."/>
            <person name="Zhang X.-C."/>
            <person name="Shinozaki K."/>
            <person name="Nguyen H.T."/>
            <person name="Wing R.A."/>
            <person name="Cregan P."/>
            <person name="Specht J."/>
            <person name="Grimwood J."/>
            <person name="Rokhsar D."/>
            <person name="Stacey G."/>
            <person name="Shoemaker R.C."/>
            <person name="Jackson S.A."/>
        </authorList>
    </citation>
    <scope>NUCLEOTIDE SEQUENCE</scope>
    <source>
        <strain evidence="2">cv. Williams 82</strain>
        <tissue evidence="1">Callus</tissue>
    </source>
</reference>
<evidence type="ECO:0000313" key="1">
    <source>
        <dbReference type="EMBL" id="KRH39601.1"/>
    </source>
</evidence>
<dbReference type="Proteomes" id="UP000008827">
    <property type="component" value="Chromosome 9"/>
</dbReference>
<sequence length="95" mass="10966">MYLIEDLIIGFFLDFAPRLNSDWPQRMQVLSLDKDRRLVPISMNSSGDGRETQSKFQLSLLGMCFSSSWGGLNPYTILVRLITMHKEISIYNYNA</sequence>
<name>A0A0R0IB74_SOYBN</name>
<reference evidence="1" key="3">
    <citation type="submission" date="2018-07" db="EMBL/GenBank/DDBJ databases">
        <title>WGS assembly of Glycine max.</title>
        <authorList>
            <person name="Schmutz J."/>
            <person name="Cannon S."/>
            <person name="Schlueter J."/>
            <person name="Ma J."/>
            <person name="Mitros T."/>
            <person name="Nelson W."/>
            <person name="Hyten D."/>
            <person name="Song Q."/>
            <person name="Thelen J."/>
            <person name="Cheng J."/>
            <person name="Xu D."/>
            <person name="Hellsten U."/>
            <person name="May G."/>
            <person name="Yu Y."/>
            <person name="Sakurai T."/>
            <person name="Umezawa T."/>
            <person name="Bhattacharyya M."/>
            <person name="Sandhu D."/>
            <person name="Valliyodan B."/>
            <person name="Lindquist E."/>
            <person name="Peto M."/>
            <person name="Grant D."/>
            <person name="Shu S."/>
            <person name="Goodstein D."/>
            <person name="Barry K."/>
            <person name="Futrell-Griggs M."/>
            <person name="Abernathy B."/>
            <person name="Du J."/>
            <person name="Tian Z."/>
            <person name="Zhu L."/>
            <person name="Gill N."/>
            <person name="Joshi T."/>
            <person name="Libault M."/>
            <person name="Sethuraman A."/>
            <person name="Zhang X."/>
            <person name="Shinozaki K."/>
            <person name="Nguyen H."/>
            <person name="Wing R."/>
            <person name="Cregan P."/>
            <person name="Specht J."/>
            <person name="Grimwood J."/>
            <person name="Rokhsar D."/>
            <person name="Stacey G."/>
            <person name="Shoemaker R."/>
            <person name="Jackson S."/>
        </authorList>
    </citation>
    <scope>NUCLEOTIDE SEQUENCE</scope>
    <source>
        <tissue evidence="1">Callus</tissue>
    </source>
</reference>
<dbReference type="AlphaFoldDB" id="A0A0R0IB74"/>
<accession>A0A0R0IB74</accession>
<proteinExistence type="predicted"/>
<organism evidence="1">
    <name type="scientific">Glycine max</name>
    <name type="common">Soybean</name>
    <name type="synonym">Glycine hispida</name>
    <dbReference type="NCBI Taxonomy" id="3847"/>
    <lineage>
        <taxon>Eukaryota</taxon>
        <taxon>Viridiplantae</taxon>
        <taxon>Streptophyta</taxon>
        <taxon>Embryophyta</taxon>
        <taxon>Tracheophyta</taxon>
        <taxon>Spermatophyta</taxon>
        <taxon>Magnoliopsida</taxon>
        <taxon>eudicotyledons</taxon>
        <taxon>Gunneridae</taxon>
        <taxon>Pentapetalae</taxon>
        <taxon>rosids</taxon>
        <taxon>fabids</taxon>
        <taxon>Fabales</taxon>
        <taxon>Fabaceae</taxon>
        <taxon>Papilionoideae</taxon>
        <taxon>50 kb inversion clade</taxon>
        <taxon>NPAAA clade</taxon>
        <taxon>indigoferoid/millettioid clade</taxon>
        <taxon>Phaseoleae</taxon>
        <taxon>Glycine</taxon>
        <taxon>Glycine subgen. Soja</taxon>
    </lineage>
</organism>
<dbReference type="ExpressionAtlas" id="A0A0R0IB74">
    <property type="expression patterns" value="baseline and differential"/>
</dbReference>
<protein>
    <submittedName>
        <fullName evidence="1 2">Uncharacterized protein</fullName>
    </submittedName>
</protein>
<evidence type="ECO:0000313" key="3">
    <source>
        <dbReference type="Proteomes" id="UP000008827"/>
    </source>
</evidence>